<proteinExistence type="predicted"/>
<dbReference type="EMBL" id="SIDB01000005">
    <property type="protein sequence ID" value="KAI3432406.1"/>
    <property type="molecule type" value="Genomic_DNA"/>
</dbReference>
<dbReference type="Proteomes" id="UP001055712">
    <property type="component" value="Unassembled WGS sequence"/>
</dbReference>
<reference evidence="2" key="1">
    <citation type="journal article" date="2019" name="Plant J.">
        <title>Chlorella vulgaris genome assembly and annotation reveals the molecular basis for metabolic acclimation to high light conditions.</title>
        <authorList>
            <person name="Cecchin M."/>
            <person name="Marcolungo L."/>
            <person name="Rossato M."/>
            <person name="Girolomoni L."/>
            <person name="Cosentino E."/>
            <person name="Cuine S."/>
            <person name="Li-Beisson Y."/>
            <person name="Delledonne M."/>
            <person name="Ballottari M."/>
        </authorList>
    </citation>
    <scope>NUCLEOTIDE SEQUENCE</scope>
    <source>
        <strain evidence="2">211/11P</strain>
    </source>
</reference>
<keyword evidence="3" id="KW-1185">Reference proteome</keyword>
<feature type="region of interest" description="Disordered" evidence="1">
    <location>
        <begin position="240"/>
        <end position="273"/>
    </location>
</feature>
<feature type="region of interest" description="Disordered" evidence="1">
    <location>
        <begin position="158"/>
        <end position="182"/>
    </location>
</feature>
<feature type="compositionally biased region" description="Low complexity" evidence="1">
    <location>
        <begin position="498"/>
        <end position="508"/>
    </location>
</feature>
<gene>
    <name evidence="2" type="ORF">D9Q98_003961</name>
</gene>
<organism evidence="2 3">
    <name type="scientific">Chlorella vulgaris</name>
    <name type="common">Green alga</name>
    <dbReference type="NCBI Taxonomy" id="3077"/>
    <lineage>
        <taxon>Eukaryota</taxon>
        <taxon>Viridiplantae</taxon>
        <taxon>Chlorophyta</taxon>
        <taxon>core chlorophytes</taxon>
        <taxon>Trebouxiophyceae</taxon>
        <taxon>Chlorellales</taxon>
        <taxon>Chlorellaceae</taxon>
        <taxon>Chlorella clade</taxon>
        <taxon>Chlorella</taxon>
    </lineage>
</organism>
<evidence type="ECO:0000256" key="1">
    <source>
        <dbReference type="SAM" id="MobiDB-lite"/>
    </source>
</evidence>
<reference evidence="2" key="2">
    <citation type="submission" date="2020-11" db="EMBL/GenBank/DDBJ databases">
        <authorList>
            <person name="Cecchin M."/>
            <person name="Marcolungo L."/>
            <person name="Rossato M."/>
            <person name="Girolomoni L."/>
            <person name="Cosentino E."/>
            <person name="Cuine S."/>
            <person name="Li-Beisson Y."/>
            <person name="Delledonne M."/>
            <person name="Ballottari M."/>
        </authorList>
    </citation>
    <scope>NUCLEOTIDE SEQUENCE</scope>
    <source>
        <strain evidence="2">211/11P</strain>
        <tissue evidence="2">Whole cell</tissue>
    </source>
</reference>
<comment type="caution">
    <text evidence="2">The sequence shown here is derived from an EMBL/GenBank/DDBJ whole genome shotgun (WGS) entry which is preliminary data.</text>
</comment>
<feature type="region of interest" description="Disordered" evidence="1">
    <location>
        <begin position="437"/>
        <end position="464"/>
    </location>
</feature>
<feature type="region of interest" description="Disordered" evidence="1">
    <location>
        <begin position="498"/>
        <end position="518"/>
    </location>
</feature>
<accession>A0A9D4TRD9</accession>
<evidence type="ECO:0000313" key="3">
    <source>
        <dbReference type="Proteomes" id="UP001055712"/>
    </source>
</evidence>
<feature type="compositionally biased region" description="Low complexity" evidence="1">
    <location>
        <begin position="450"/>
        <end position="464"/>
    </location>
</feature>
<sequence>MMRSRRSFTTSRLDLKRSSDQGLPVPVVVSAAPTSARVPRQCCTGRNFKAAGLSTLVDLSEATACDIHVVLPDSHQPPPLTSSRLQYLLRLRLERPQATASGLADLLDTFDKHHPAVVHVAAVLRGTDTRDLKGLRQHTHALAGIIKQSHLQRASVVQQEHEGQEVEEGGRAGRPPAKPSSYCQQCRHTRAQRPRGCNLFAAAADPAKRPAPAWGTNNATVIDWQLVSVAVGRAPGAAQARSRFKHGASTAQPAAEPAEKPAAPPALQPAAQPAAQFAPEVDYALLGELLHAPAFSAAADPLLELDIVGLLGTGHGVDARGALEVAKEELEPFEVTKVLNDPKAWATGSCDSGSSTSTRSGSAAVWDQHTRGTCTLASAPGRQGGLAVSFGYEKARWQLKKKRRQEELATLVFGTEGAATGLAATAAAIALVPDQQQQAQHSGGAEEASLLPPALQQQQQQEPEQLVISPTLHAPYNTHRGEEMAVVAEQAADEAMAPASAAAAASPIAKREQQERPNVPWTERAFRSSAGPPPPAPPHVATVYPSIPDYIFLSVFIVVDHL</sequence>
<evidence type="ECO:0000313" key="2">
    <source>
        <dbReference type="EMBL" id="KAI3432406.1"/>
    </source>
</evidence>
<protein>
    <submittedName>
        <fullName evidence="2">Uncharacterized protein</fullName>
    </submittedName>
</protein>
<dbReference type="AlphaFoldDB" id="A0A9D4TRD9"/>
<name>A0A9D4TRD9_CHLVU</name>
<feature type="compositionally biased region" description="Basic and acidic residues" evidence="1">
    <location>
        <begin position="159"/>
        <end position="171"/>
    </location>
</feature>